<feature type="region of interest" description="Disordered" evidence="2">
    <location>
        <begin position="335"/>
        <end position="390"/>
    </location>
</feature>
<dbReference type="EMBL" id="CAUYUJ010013269">
    <property type="protein sequence ID" value="CAK0835899.1"/>
    <property type="molecule type" value="Genomic_DNA"/>
</dbReference>
<keyword evidence="1" id="KW-0175">Coiled coil</keyword>
<protein>
    <recommendedName>
        <fullName evidence="5">Mediator of RNA polymerase II transcription subunit 7</fullName>
    </recommendedName>
</protein>
<proteinExistence type="predicted"/>
<evidence type="ECO:0000313" key="4">
    <source>
        <dbReference type="Proteomes" id="UP001189429"/>
    </source>
</evidence>
<feature type="compositionally biased region" description="Polar residues" evidence="2">
    <location>
        <begin position="338"/>
        <end position="355"/>
    </location>
</feature>
<feature type="region of interest" description="Disordered" evidence="2">
    <location>
        <begin position="208"/>
        <end position="256"/>
    </location>
</feature>
<dbReference type="Proteomes" id="UP001189429">
    <property type="component" value="Unassembled WGS sequence"/>
</dbReference>
<evidence type="ECO:0008006" key="5">
    <source>
        <dbReference type="Google" id="ProtNLM"/>
    </source>
</evidence>
<organism evidence="3 4">
    <name type="scientific">Prorocentrum cordatum</name>
    <dbReference type="NCBI Taxonomy" id="2364126"/>
    <lineage>
        <taxon>Eukaryota</taxon>
        <taxon>Sar</taxon>
        <taxon>Alveolata</taxon>
        <taxon>Dinophyceae</taxon>
        <taxon>Prorocentrales</taxon>
        <taxon>Prorocentraceae</taxon>
        <taxon>Prorocentrum</taxon>
    </lineage>
</organism>
<evidence type="ECO:0000313" key="3">
    <source>
        <dbReference type="EMBL" id="CAK0835899.1"/>
    </source>
</evidence>
<evidence type="ECO:0000256" key="1">
    <source>
        <dbReference type="SAM" id="Coils"/>
    </source>
</evidence>
<keyword evidence="4" id="KW-1185">Reference proteome</keyword>
<reference evidence="3" key="1">
    <citation type="submission" date="2023-10" db="EMBL/GenBank/DDBJ databases">
        <authorList>
            <person name="Chen Y."/>
            <person name="Shah S."/>
            <person name="Dougan E. K."/>
            <person name="Thang M."/>
            <person name="Chan C."/>
        </authorList>
    </citation>
    <scope>NUCLEOTIDE SEQUENCE [LARGE SCALE GENOMIC DNA]</scope>
</reference>
<feature type="non-terminal residue" evidence="3">
    <location>
        <position position="1"/>
    </location>
</feature>
<feature type="coiled-coil region" evidence="1">
    <location>
        <begin position="78"/>
        <end position="136"/>
    </location>
</feature>
<feature type="region of interest" description="Disordered" evidence="2">
    <location>
        <begin position="1"/>
        <end position="21"/>
    </location>
</feature>
<feature type="compositionally biased region" description="Polar residues" evidence="2">
    <location>
        <begin position="368"/>
        <end position="378"/>
    </location>
</feature>
<comment type="caution">
    <text evidence="3">The sequence shown here is derived from an EMBL/GenBank/DDBJ whole genome shotgun (WGS) entry which is preliminary data.</text>
</comment>
<accession>A0ABN9STT5</accession>
<evidence type="ECO:0000256" key="2">
    <source>
        <dbReference type="SAM" id="MobiDB-lite"/>
    </source>
</evidence>
<sequence>AVAEAHPKYQQPPPSRAQQDAYNNGVNHHIEVLATLVVATRRSGAEDQPSIEHIAVLKYAIAALDPISTRMAQTKYEIAMTAEQIEKLDHKIEELQTRREEMTHNVSGLMENMQDLEALEEEEKTMKQQEAAAHNVTPPPARPAAASPFMATHGMAAGPSTTAWPTPQIPVQSPFVPQQQGMTPPAEIQQLMQMWMQQQAAQLAKGTGKRGTFMPWLASGPPPSQMPHRPSSSPGAKREGPTHPPSEQPCLKHQVKQQVNEYDRVVDADFSGLICEGTAAPLPASQTAPAASAPVGGILTAQHIAELQKTNIMQPIVVSQSDPSQALHQRGAIWGPTQMWNNPNSQQQVMSQCSQPEAVASVDPAQLAPTQPASQQELIQGPKESLTGDI</sequence>
<gene>
    <name evidence="3" type="ORF">PCOR1329_LOCUS32562</name>
</gene>
<name>A0ABN9STT5_9DINO</name>